<comment type="caution">
    <text evidence="3">The sequence shown here is derived from an EMBL/GenBank/DDBJ whole genome shotgun (WGS) entry which is preliminary data.</text>
</comment>
<dbReference type="RefSeq" id="WP_206594360.1">
    <property type="nucleotide sequence ID" value="NZ_JAFKCS010000010.1"/>
</dbReference>
<dbReference type="EMBL" id="JAFKCS010000010">
    <property type="protein sequence ID" value="MBN7820521.1"/>
    <property type="molecule type" value="Genomic_DNA"/>
</dbReference>
<evidence type="ECO:0000256" key="2">
    <source>
        <dbReference type="SAM" id="Phobius"/>
    </source>
</evidence>
<name>A0ABS3CTS3_9ALTE</name>
<reference evidence="3 4" key="1">
    <citation type="submission" date="2021-03" db="EMBL/GenBank/DDBJ databases">
        <title>novel species isolated from a fishpond in China.</title>
        <authorList>
            <person name="Lu H."/>
            <person name="Cai Z."/>
        </authorList>
    </citation>
    <scope>NUCLEOTIDE SEQUENCE [LARGE SCALE GENOMIC DNA]</scope>
    <source>
        <strain evidence="3 4">Y57</strain>
    </source>
</reference>
<evidence type="ECO:0000256" key="1">
    <source>
        <dbReference type="SAM" id="MobiDB-lite"/>
    </source>
</evidence>
<evidence type="ECO:0000313" key="4">
    <source>
        <dbReference type="Proteomes" id="UP000663992"/>
    </source>
</evidence>
<evidence type="ECO:0000313" key="3">
    <source>
        <dbReference type="EMBL" id="MBN7820521.1"/>
    </source>
</evidence>
<keyword evidence="2" id="KW-1133">Transmembrane helix</keyword>
<sequence length="176" mass="19526">MQQEQQLESQDETLINQDKVEVKTEPVPEPPENQPPQVENKDFDQMVNAALETKDDVKKAEQEEKTALAAKLTEDEAAEFAIQGLDAVVAWVEDQTGTQTELPKVAVMAYASLVTPCIMKHGPTIKRLMSKTREIPEDSYLVEVMAVGGVAAVGIPLWLQLRKARQQQGNTDGNQR</sequence>
<proteinExistence type="predicted"/>
<feature type="region of interest" description="Disordered" evidence="1">
    <location>
        <begin position="1"/>
        <end position="41"/>
    </location>
</feature>
<protein>
    <submittedName>
        <fullName evidence="3">Uncharacterized protein</fullName>
    </submittedName>
</protein>
<keyword evidence="4" id="KW-1185">Reference proteome</keyword>
<accession>A0ABS3CTS3</accession>
<keyword evidence="2" id="KW-0812">Transmembrane</keyword>
<dbReference type="Proteomes" id="UP000663992">
    <property type="component" value="Unassembled WGS sequence"/>
</dbReference>
<feature type="transmembrane region" description="Helical" evidence="2">
    <location>
        <begin position="140"/>
        <end position="159"/>
    </location>
</feature>
<feature type="compositionally biased region" description="Polar residues" evidence="1">
    <location>
        <begin position="1"/>
        <end position="16"/>
    </location>
</feature>
<keyword evidence="2" id="KW-0472">Membrane</keyword>
<organism evidence="3 4">
    <name type="scientific">Bowmanella yangjiangensis</name>
    <dbReference type="NCBI Taxonomy" id="2811230"/>
    <lineage>
        <taxon>Bacteria</taxon>
        <taxon>Pseudomonadati</taxon>
        <taxon>Pseudomonadota</taxon>
        <taxon>Gammaproteobacteria</taxon>
        <taxon>Alteromonadales</taxon>
        <taxon>Alteromonadaceae</taxon>
        <taxon>Bowmanella</taxon>
    </lineage>
</organism>
<gene>
    <name evidence="3" type="ORF">J0A65_11635</name>
</gene>